<dbReference type="Gene3D" id="3.40.1230.10">
    <property type="entry name" value="MTH938-like"/>
    <property type="match status" value="1"/>
</dbReference>
<dbReference type="EMBL" id="JAFCMP010000445">
    <property type="protein sequence ID" value="KAG5179758.1"/>
    <property type="molecule type" value="Genomic_DNA"/>
</dbReference>
<dbReference type="PANTHER" id="PTHR21192:SF2">
    <property type="entry name" value="NADH DEHYDROGENASE [UBIQUINONE] 1 ALPHA SUBCOMPLEX ASSEMBLY FACTOR 3"/>
    <property type="match status" value="1"/>
</dbReference>
<evidence type="ECO:0000256" key="2">
    <source>
        <dbReference type="ARBA" id="ARBA00021776"/>
    </source>
</evidence>
<comment type="caution">
    <text evidence="6">The sequence shown here is derived from an EMBL/GenBank/DDBJ whole genome shotgun (WGS) entry which is preliminary data.</text>
</comment>
<reference evidence="6" key="1">
    <citation type="submission" date="2021-02" db="EMBL/GenBank/DDBJ databases">
        <title>First Annotated Genome of the Yellow-green Alga Tribonema minus.</title>
        <authorList>
            <person name="Mahan K.M."/>
        </authorList>
    </citation>
    <scope>NUCLEOTIDE SEQUENCE</scope>
    <source>
        <strain evidence="6">UTEX B ZZ1240</strain>
    </source>
</reference>
<sequence length="214" mass="23104">MPPCIVLILHSRVRGALVRSGAWQRSPQRRLSSAAPGGAADGKPGPKPLDRGNTPMRKGFDVLSSESGSKCVITGYDPHGFDVGRVNARSSILAFPGSFLLWAPRSFDEITLESLELIALTEPKPDVLLVGSGRVFNMRLDPQIMAYFKKHGIRVDVMDTRNAAATFNVLNSEDRLVVAALLKLDPHDPPPGYFAAAAAADPMLEKAHGRRGPQ</sequence>
<proteinExistence type="inferred from homology"/>
<dbReference type="CDD" id="cd05125">
    <property type="entry name" value="Mth938_2P1-like"/>
    <property type="match status" value="1"/>
</dbReference>
<dbReference type="SUPFAM" id="SSF64076">
    <property type="entry name" value="MTH938-like"/>
    <property type="match status" value="1"/>
</dbReference>
<evidence type="ECO:0000256" key="3">
    <source>
        <dbReference type="ARBA" id="ARBA00023128"/>
    </source>
</evidence>
<dbReference type="InterPro" id="IPR036748">
    <property type="entry name" value="MTH938-like_sf"/>
</dbReference>
<feature type="compositionally biased region" description="Low complexity" evidence="5">
    <location>
        <begin position="34"/>
        <end position="43"/>
    </location>
</feature>
<dbReference type="InterPro" id="IPR034095">
    <property type="entry name" value="NDUF3"/>
</dbReference>
<feature type="region of interest" description="Disordered" evidence="5">
    <location>
        <begin position="27"/>
        <end position="58"/>
    </location>
</feature>
<dbReference type="OrthoDB" id="20681at2759"/>
<evidence type="ECO:0000256" key="5">
    <source>
        <dbReference type="SAM" id="MobiDB-lite"/>
    </source>
</evidence>
<comment type="subcellular location">
    <subcellularLocation>
        <location evidence="1">Mitochondrion</location>
    </subcellularLocation>
</comment>
<evidence type="ECO:0000256" key="1">
    <source>
        <dbReference type="ARBA" id="ARBA00004173"/>
    </source>
</evidence>
<comment type="similarity">
    <text evidence="4">Belongs to the NDUFAF3 family.</text>
</comment>
<accession>A0A835YSB6</accession>
<evidence type="ECO:0000313" key="6">
    <source>
        <dbReference type="EMBL" id="KAG5179758.1"/>
    </source>
</evidence>
<dbReference type="Proteomes" id="UP000664859">
    <property type="component" value="Unassembled WGS sequence"/>
</dbReference>
<dbReference type="GO" id="GO:0005743">
    <property type="term" value="C:mitochondrial inner membrane"/>
    <property type="evidence" value="ECO:0007669"/>
    <property type="project" value="TreeGrafter"/>
</dbReference>
<dbReference type="GO" id="GO:0032981">
    <property type="term" value="P:mitochondrial respiratory chain complex I assembly"/>
    <property type="evidence" value="ECO:0007669"/>
    <property type="project" value="InterPro"/>
</dbReference>
<evidence type="ECO:0000256" key="4">
    <source>
        <dbReference type="ARBA" id="ARBA00049984"/>
    </source>
</evidence>
<keyword evidence="7" id="KW-1185">Reference proteome</keyword>
<dbReference type="InterPro" id="IPR007523">
    <property type="entry name" value="NDUFAF3/AAMDC"/>
</dbReference>
<dbReference type="AlphaFoldDB" id="A0A835YSB6"/>
<name>A0A835YSB6_9STRA</name>
<dbReference type="PANTHER" id="PTHR21192">
    <property type="entry name" value="NUCLEAR PROTEIN E3-3"/>
    <property type="match status" value="1"/>
</dbReference>
<keyword evidence="3" id="KW-0496">Mitochondrion</keyword>
<protein>
    <recommendedName>
        <fullName evidence="2">NADH dehydrogenase [ubiquinone] 1 alpha subcomplex assembly factor 3</fullName>
    </recommendedName>
</protein>
<organism evidence="6 7">
    <name type="scientific">Tribonema minus</name>
    <dbReference type="NCBI Taxonomy" id="303371"/>
    <lineage>
        <taxon>Eukaryota</taxon>
        <taxon>Sar</taxon>
        <taxon>Stramenopiles</taxon>
        <taxon>Ochrophyta</taxon>
        <taxon>PX clade</taxon>
        <taxon>Xanthophyceae</taxon>
        <taxon>Tribonematales</taxon>
        <taxon>Tribonemataceae</taxon>
        <taxon>Tribonema</taxon>
    </lineage>
</organism>
<evidence type="ECO:0000313" key="7">
    <source>
        <dbReference type="Proteomes" id="UP000664859"/>
    </source>
</evidence>
<gene>
    <name evidence="6" type="ORF">JKP88DRAFT_346789</name>
</gene>
<dbReference type="Pfam" id="PF04430">
    <property type="entry name" value="DUF498"/>
    <property type="match status" value="1"/>
</dbReference>